<dbReference type="SUPFAM" id="SSF55186">
    <property type="entry name" value="ThrRS/AlaRS common domain"/>
    <property type="match status" value="1"/>
</dbReference>
<evidence type="ECO:0000256" key="4">
    <source>
        <dbReference type="ARBA" id="ARBA00022741"/>
    </source>
</evidence>
<dbReference type="GO" id="GO:0006419">
    <property type="term" value="P:alanyl-tRNA aminoacylation"/>
    <property type="evidence" value="ECO:0007669"/>
    <property type="project" value="UniProtKB-UniRule"/>
</dbReference>
<evidence type="ECO:0000256" key="2">
    <source>
        <dbReference type="ARBA" id="ARBA00022555"/>
    </source>
</evidence>
<evidence type="ECO:0000256" key="9">
    <source>
        <dbReference type="HAMAP-Rule" id="MF_00036"/>
    </source>
</evidence>
<dbReference type="InterPro" id="IPR023033">
    <property type="entry name" value="Ala_tRNA_ligase_euk/bac"/>
</dbReference>
<evidence type="ECO:0000256" key="1">
    <source>
        <dbReference type="ARBA" id="ARBA00008226"/>
    </source>
</evidence>
<dbReference type="PANTHER" id="PTHR11777">
    <property type="entry name" value="ALANYL-TRNA SYNTHETASE"/>
    <property type="match status" value="1"/>
</dbReference>
<evidence type="ECO:0000256" key="6">
    <source>
        <dbReference type="ARBA" id="ARBA00022884"/>
    </source>
</evidence>
<dbReference type="PROSITE" id="PS50860">
    <property type="entry name" value="AA_TRNA_LIGASE_II_ALA"/>
    <property type="match status" value="1"/>
</dbReference>
<dbReference type="NCBIfam" id="TIGR00344">
    <property type="entry name" value="alaS"/>
    <property type="match status" value="1"/>
</dbReference>
<dbReference type="Pfam" id="PF07973">
    <property type="entry name" value="tRNA_SAD"/>
    <property type="match status" value="1"/>
</dbReference>
<dbReference type="InterPro" id="IPR018165">
    <property type="entry name" value="Ala-tRNA-synth_IIc_core"/>
</dbReference>
<name>A0A1G2F989_9BACT</name>
<feature type="domain" description="Alanyl-transfer RNA synthetases family profile" evidence="10">
    <location>
        <begin position="1"/>
        <end position="599"/>
    </location>
</feature>
<dbReference type="Pfam" id="PF01411">
    <property type="entry name" value="tRNA-synt_2c"/>
    <property type="match status" value="1"/>
</dbReference>
<sequence length="599" mass="68226">MSASELRKKYLDFFRERGHAIIPSASLIPEHDPTVLFTTAGMHPLVPYLLGEKHPAGRRIVDVQKCIRTGDIEDVGNSWHLTFFEMLGNWSLGDYWKKEAIEWSFEFLTGKNYLGIVSEKLSVTVFKGDQDASRDEESAKVWQSLGIPQEKIFYLPKEDNWWGPAGQTGPCGPCSEMFYDTGEEKCGSDCKPGCKCGKYAEIWNDVFMEYNKTAEGKYEQLKQKNVDTGMGVERTIAVLSGFDNVYETELFTPIIKKIEEISGKKYEEENIKEFRIIADHLKAATFILAEGIEPSNVERGYVLRRLIRRAVRYGKQMGINEIFAFKVANVVIDMYWDVYPELRQSHNFIEEQLVREEEKFGRTLEKGMKQFENQKSKIKNQNDNSRVKIIDGNTVFDLYQTYGFPIELTEELAKEEGFVVDKEGFNEALKKHQELSRAGAEQKFAGGLADHSEQVVKYHTAAHMMLAALRQILGNHVIQRGSNITAERLRFDFSHSEKMTPEQIKQVEDLVKEWIMADLPVEMSEASLDEARDQGAMGVFESKYGEKVKVYTIAESGKIFSKEICGGPHAEKTGVLGHFKIIKEESVSAGTRRIKAVLE</sequence>
<keyword evidence="7 9" id="KW-0648">Protein biosynthesis</keyword>
<dbReference type="InterPro" id="IPR045864">
    <property type="entry name" value="aa-tRNA-synth_II/BPL/LPL"/>
</dbReference>
<feature type="binding site" evidence="9">
    <location>
        <position position="569"/>
    </location>
    <ligand>
        <name>Zn(2+)</name>
        <dbReference type="ChEBI" id="CHEBI:29105"/>
    </ligand>
</feature>
<evidence type="ECO:0000313" key="11">
    <source>
        <dbReference type="EMBL" id="OGZ34645.1"/>
    </source>
</evidence>
<organism evidence="11 12">
    <name type="scientific">Candidatus Portnoybacteria bacterium RBG_19FT_COMBO_36_7</name>
    <dbReference type="NCBI Taxonomy" id="1801992"/>
    <lineage>
        <taxon>Bacteria</taxon>
        <taxon>Candidatus Portnoyibacteriota</taxon>
    </lineage>
</organism>
<dbReference type="GO" id="GO:0002161">
    <property type="term" value="F:aminoacyl-tRNA deacylase activity"/>
    <property type="evidence" value="ECO:0007669"/>
    <property type="project" value="TreeGrafter"/>
</dbReference>
<keyword evidence="9" id="KW-0963">Cytoplasm</keyword>
<dbReference type="Gene3D" id="3.30.980.10">
    <property type="entry name" value="Threonyl-trna Synthetase, Chain A, domain 2"/>
    <property type="match status" value="1"/>
</dbReference>
<dbReference type="GO" id="GO:0005829">
    <property type="term" value="C:cytosol"/>
    <property type="evidence" value="ECO:0007669"/>
    <property type="project" value="TreeGrafter"/>
</dbReference>
<dbReference type="InterPro" id="IPR018162">
    <property type="entry name" value="Ala-tRNA-ligase_IIc_anticod-bd"/>
</dbReference>
<evidence type="ECO:0000313" key="12">
    <source>
        <dbReference type="Proteomes" id="UP000179099"/>
    </source>
</evidence>
<dbReference type="InterPro" id="IPR012947">
    <property type="entry name" value="tRNA_SAD"/>
</dbReference>
<comment type="similarity">
    <text evidence="1 9">Belongs to the class-II aminoacyl-tRNA synthetase family.</text>
</comment>
<comment type="subcellular location">
    <subcellularLocation>
        <location evidence="9">Cytoplasm</location>
    </subcellularLocation>
</comment>
<dbReference type="GO" id="GO:0008270">
    <property type="term" value="F:zinc ion binding"/>
    <property type="evidence" value="ECO:0007669"/>
    <property type="project" value="UniProtKB-UniRule"/>
</dbReference>
<dbReference type="InterPro" id="IPR018164">
    <property type="entry name" value="Ala-tRNA-synth_IIc_N"/>
</dbReference>
<dbReference type="CDD" id="cd00673">
    <property type="entry name" value="AlaRS_core"/>
    <property type="match status" value="1"/>
</dbReference>
<keyword evidence="8 9" id="KW-0030">Aminoacyl-tRNA synthetase</keyword>
<dbReference type="FunFam" id="3.30.980.10:FF:000004">
    <property type="entry name" value="Alanine--tRNA ligase, cytoplasmic"/>
    <property type="match status" value="1"/>
</dbReference>
<dbReference type="NCBIfam" id="NF002436">
    <property type="entry name" value="PRK01584.1"/>
    <property type="match status" value="1"/>
</dbReference>
<comment type="cofactor">
    <cofactor evidence="9">
        <name>Zn(2+)</name>
        <dbReference type="ChEBI" id="CHEBI:29105"/>
    </cofactor>
    <text evidence="9">Binds 1 zinc ion per subunit.</text>
</comment>
<accession>A0A1G2F989</accession>
<proteinExistence type="inferred from homology"/>
<dbReference type="Proteomes" id="UP000179099">
    <property type="component" value="Unassembled WGS sequence"/>
</dbReference>
<feature type="binding site" evidence="9">
    <location>
        <position position="565"/>
    </location>
    <ligand>
        <name>Zn(2+)</name>
        <dbReference type="ChEBI" id="CHEBI:29105"/>
    </ligand>
</feature>
<dbReference type="PANTHER" id="PTHR11777:SF9">
    <property type="entry name" value="ALANINE--TRNA LIGASE, CYTOPLASMIC"/>
    <property type="match status" value="1"/>
</dbReference>
<keyword evidence="2 9" id="KW-0820">tRNA-binding</keyword>
<comment type="caution">
    <text evidence="11">The sequence shown here is derived from an EMBL/GenBank/DDBJ whole genome shotgun (WGS) entry which is preliminary data.</text>
</comment>
<dbReference type="PRINTS" id="PR00980">
    <property type="entry name" value="TRNASYNTHALA"/>
</dbReference>
<dbReference type="InterPro" id="IPR002318">
    <property type="entry name" value="Ala-tRNA-lgiase_IIc"/>
</dbReference>
<evidence type="ECO:0000256" key="5">
    <source>
        <dbReference type="ARBA" id="ARBA00022840"/>
    </source>
</evidence>
<comment type="function">
    <text evidence="9">Catalyzes the attachment of alanine to tRNA(Ala) in a two-step reaction: alanine is first activated by ATP to form Ala-AMP and then transferred to the acceptor end of tRNA(Ala). Also edits incorrectly charged Ser-tRNA(Ala) and Gly-tRNA(Ala) via its editing domain.</text>
</comment>
<dbReference type="GO" id="GO:0005524">
    <property type="term" value="F:ATP binding"/>
    <property type="evidence" value="ECO:0007669"/>
    <property type="project" value="UniProtKB-UniRule"/>
</dbReference>
<dbReference type="STRING" id="1801992.A2Y98_00080"/>
<dbReference type="SUPFAM" id="SSF101353">
    <property type="entry name" value="Putative anticodon-binding domain of alanyl-tRNA synthetase (AlaRS)"/>
    <property type="match status" value="1"/>
</dbReference>
<evidence type="ECO:0000256" key="3">
    <source>
        <dbReference type="ARBA" id="ARBA00022598"/>
    </source>
</evidence>
<dbReference type="AlphaFoldDB" id="A0A1G2F989"/>
<dbReference type="SUPFAM" id="SSF55681">
    <property type="entry name" value="Class II aaRS and biotin synthetases"/>
    <property type="match status" value="1"/>
</dbReference>
<keyword evidence="9" id="KW-0479">Metal-binding</keyword>
<keyword evidence="3 9" id="KW-0436">Ligase</keyword>
<dbReference type="InterPro" id="IPR018163">
    <property type="entry name" value="Thr/Ala-tRNA-synth_IIc_edit"/>
</dbReference>
<keyword evidence="5 9" id="KW-0067">ATP-binding</keyword>
<dbReference type="EC" id="6.1.1.7" evidence="9"/>
<comment type="catalytic activity">
    <reaction evidence="9">
        <text>tRNA(Ala) + L-alanine + ATP = L-alanyl-tRNA(Ala) + AMP + diphosphate</text>
        <dbReference type="Rhea" id="RHEA:12540"/>
        <dbReference type="Rhea" id="RHEA-COMP:9657"/>
        <dbReference type="Rhea" id="RHEA-COMP:9923"/>
        <dbReference type="ChEBI" id="CHEBI:30616"/>
        <dbReference type="ChEBI" id="CHEBI:33019"/>
        <dbReference type="ChEBI" id="CHEBI:57972"/>
        <dbReference type="ChEBI" id="CHEBI:78442"/>
        <dbReference type="ChEBI" id="CHEBI:78497"/>
        <dbReference type="ChEBI" id="CHEBI:456215"/>
        <dbReference type="EC" id="6.1.1.7"/>
    </reaction>
</comment>
<dbReference type="Gene3D" id="3.30.54.20">
    <property type="match status" value="1"/>
</dbReference>
<dbReference type="GO" id="GO:0000049">
    <property type="term" value="F:tRNA binding"/>
    <property type="evidence" value="ECO:0007669"/>
    <property type="project" value="UniProtKB-KW"/>
</dbReference>
<dbReference type="InterPro" id="IPR050058">
    <property type="entry name" value="Ala-tRNA_ligase"/>
</dbReference>
<evidence type="ECO:0000259" key="10">
    <source>
        <dbReference type="PROSITE" id="PS50860"/>
    </source>
</evidence>
<dbReference type="EMBL" id="MHMW01000003">
    <property type="protein sequence ID" value="OGZ34645.1"/>
    <property type="molecule type" value="Genomic_DNA"/>
</dbReference>
<feature type="binding site" evidence="9">
    <location>
        <position position="459"/>
    </location>
    <ligand>
        <name>Zn(2+)</name>
        <dbReference type="ChEBI" id="CHEBI:29105"/>
    </ligand>
</feature>
<reference evidence="11 12" key="1">
    <citation type="journal article" date="2016" name="Nat. Commun.">
        <title>Thousands of microbial genomes shed light on interconnected biogeochemical processes in an aquifer system.</title>
        <authorList>
            <person name="Anantharaman K."/>
            <person name="Brown C.T."/>
            <person name="Hug L.A."/>
            <person name="Sharon I."/>
            <person name="Castelle C.J."/>
            <person name="Probst A.J."/>
            <person name="Thomas B.C."/>
            <person name="Singh A."/>
            <person name="Wilkins M.J."/>
            <person name="Karaoz U."/>
            <person name="Brodie E.L."/>
            <person name="Williams K.H."/>
            <person name="Hubbard S.S."/>
            <person name="Banfield J.F."/>
        </authorList>
    </citation>
    <scope>NUCLEOTIDE SEQUENCE [LARGE SCALE GENOMIC DNA]</scope>
</reference>
<gene>
    <name evidence="9" type="primary">alaS</name>
    <name evidence="11" type="ORF">A2Y98_00080</name>
</gene>
<keyword evidence="9" id="KW-0862">Zinc</keyword>
<keyword evidence="4 9" id="KW-0547">Nucleotide-binding</keyword>
<evidence type="ECO:0000256" key="8">
    <source>
        <dbReference type="ARBA" id="ARBA00023146"/>
    </source>
</evidence>
<dbReference type="HAMAP" id="MF_00036_B">
    <property type="entry name" value="Ala_tRNA_synth_B"/>
    <property type="match status" value="1"/>
</dbReference>
<protein>
    <recommendedName>
        <fullName evidence="9">Alanine--tRNA ligase</fullName>
        <ecNumber evidence="9">6.1.1.7</ecNumber>
    </recommendedName>
    <alternativeName>
        <fullName evidence="9">Alanyl-tRNA synthetase</fullName>
        <shortName evidence="9">AlaRS</shortName>
    </alternativeName>
</protein>
<keyword evidence="6 9" id="KW-0694">RNA-binding</keyword>
<dbReference type="Gene3D" id="3.30.930.10">
    <property type="entry name" value="Bira Bifunctional Protein, Domain 2"/>
    <property type="match status" value="1"/>
</dbReference>
<dbReference type="SMART" id="SM00863">
    <property type="entry name" value="tRNA_SAD"/>
    <property type="match status" value="1"/>
</dbReference>
<comment type="domain">
    <text evidence="9">Consists of three domains; the N-terminal catalytic domain, the editing domain and the C-terminal C-Ala domain. The editing domain removes incorrectly charged amino acids, while the C-Ala domain, along with tRNA(Ala), serves as a bridge to cooperatively bring together the editing and aminoacylation centers thus stimulating deacylation of misacylated tRNAs.</text>
</comment>
<evidence type="ECO:0000256" key="7">
    <source>
        <dbReference type="ARBA" id="ARBA00022917"/>
    </source>
</evidence>
<dbReference type="GO" id="GO:0004813">
    <property type="term" value="F:alanine-tRNA ligase activity"/>
    <property type="evidence" value="ECO:0007669"/>
    <property type="project" value="UniProtKB-UniRule"/>
</dbReference>
<feature type="binding site" evidence="9">
    <location>
        <position position="463"/>
    </location>
    <ligand>
        <name>Zn(2+)</name>
        <dbReference type="ChEBI" id="CHEBI:29105"/>
    </ligand>
</feature>